<dbReference type="Proteomes" id="UP000604241">
    <property type="component" value="Unassembled WGS sequence"/>
</dbReference>
<keyword evidence="5" id="KW-0676">Redox-active center</keyword>
<dbReference type="InterPro" id="IPR012336">
    <property type="entry name" value="Thioredoxin-like_fold"/>
</dbReference>
<dbReference type="RefSeq" id="WP_191780298.1">
    <property type="nucleotide sequence ID" value="NZ_JACSQV010000002.1"/>
</dbReference>
<evidence type="ECO:0000313" key="8">
    <source>
        <dbReference type="EMBL" id="MBD7917298.1"/>
    </source>
</evidence>
<dbReference type="Gene3D" id="3.40.30.10">
    <property type="entry name" value="Glutaredoxin"/>
    <property type="match status" value="1"/>
</dbReference>
<dbReference type="PANTHER" id="PTHR13887:SF14">
    <property type="entry name" value="DISULFIDE BOND FORMATION PROTEIN D"/>
    <property type="match status" value="1"/>
</dbReference>
<keyword evidence="6" id="KW-0472">Membrane</keyword>
<reference evidence="8 9" key="1">
    <citation type="submission" date="2020-08" db="EMBL/GenBank/DDBJ databases">
        <title>A Genomic Blueprint of the Chicken Gut Microbiome.</title>
        <authorList>
            <person name="Gilroy R."/>
            <person name="Ravi A."/>
            <person name="Getino M."/>
            <person name="Pursley I."/>
            <person name="Horton D.L."/>
            <person name="Alikhan N.-F."/>
            <person name="Baker D."/>
            <person name="Gharbi K."/>
            <person name="Hall N."/>
            <person name="Watson M."/>
            <person name="Adriaenssens E.M."/>
            <person name="Foster-Nyarko E."/>
            <person name="Jarju S."/>
            <person name="Secka A."/>
            <person name="Antonio M."/>
            <person name="Oren A."/>
            <person name="Chaudhuri R."/>
            <person name="La Ragione R.M."/>
            <person name="Hildebrand F."/>
            <person name="Pallen M.J."/>
        </authorList>
    </citation>
    <scope>NUCLEOTIDE SEQUENCE [LARGE SCALE GENOMIC DNA]</scope>
    <source>
        <strain evidence="8 9">Sa3CUA2</strain>
    </source>
</reference>
<keyword evidence="2" id="KW-0732">Signal</keyword>
<gene>
    <name evidence="8" type="ORF">H9657_03270</name>
</gene>
<keyword evidence="6" id="KW-1133">Transmembrane helix</keyword>
<accession>A0ABR8QA53</accession>
<evidence type="ECO:0000313" key="9">
    <source>
        <dbReference type="Proteomes" id="UP000604241"/>
    </source>
</evidence>
<protein>
    <submittedName>
        <fullName evidence="8">Thioredoxin domain-containing protein</fullName>
    </submittedName>
</protein>
<evidence type="ECO:0000256" key="6">
    <source>
        <dbReference type="SAM" id="Phobius"/>
    </source>
</evidence>
<keyword evidence="4" id="KW-1015">Disulfide bond</keyword>
<comment type="similarity">
    <text evidence="1">Belongs to the thioredoxin family. DsbA subfamily.</text>
</comment>
<evidence type="ECO:0000259" key="7">
    <source>
        <dbReference type="Pfam" id="PF13462"/>
    </source>
</evidence>
<keyword evidence="3" id="KW-0560">Oxidoreductase</keyword>
<keyword evidence="6" id="KW-0812">Transmembrane</keyword>
<keyword evidence="9" id="KW-1185">Reference proteome</keyword>
<evidence type="ECO:0000256" key="1">
    <source>
        <dbReference type="ARBA" id="ARBA00005791"/>
    </source>
</evidence>
<dbReference type="InterPro" id="IPR036249">
    <property type="entry name" value="Thioredoxin-like_sf"/>
</dbReference>
<dbReference type="Pfam" id="PF13462">
    <property type="entry name" value="Thioredoxin_4"/>
    <property type="match status" value="1"/>
</dbReference>
<dbReference type="CDD" id="cd02972">
    <property type="entry name" value="DsbA_family"/>
    <property type="match status" value="1"/>
</dbReference>
<organism evidence="8 9">
    <name type="scientific">Cellulomonas avistercoris</name>
    <dbReference type="NCBI Taxonomy" id="2762242"/>
    <lineage>
        <taxon>Bacteria</taxon>
        <taxon>Bacillati</taxon>
        <taxon>Actinomycetota</taxon>
        <taxon>Actinomycetes</taxon>
        <taxon>Micrococcales</taxon>
        <taxon>Cellulomonadaceae</taxon>
        <taxon>Cellulomonas</taxon>
    </lineage>
</organism>
<evidence type="ECO:0000256" key="5">
    <source>
        <dbReference type="ARBA" id="ARBA00023284"/>
    </source>
</evidence>
<evidence type="ECO:0000256" key="4">
    <source>
        <dbReference type="ARBA" id="ARBA00023157"/>
    </source>
</evidence>
<proteinExistence type="inferred from homology"/>
<comment type="caution">
    <text evidence="8">The sequence shown here is derived from an EMBL/GenBank/DDBJ whole genome shotgun (WGS) entry which is preliminary data.</text>
</comment>
<evidence type="ECO:0000256" key="3">
    <source>
        <dbReference type="ARBA" id="ARBA00023002"/>
    </source>
</evidence>
<dbReference type="PANTHER" id="PTHR13887">
    <property type="entry name" value="GLUTATHIONE S-TRANSFERASE KAPPA"/>
    <property type="match status" value="1"/>
</dbReference>
<evidence type="ECO:0000256" key="2">
    <source>
        <dbReference type="ARBA" id="ARBA00022729"/>
    </source>
</evidence>
<name>A0ABR8QA53_9CELL</name>
<dbReference type="EMBL" id="JACSQV010000002">
    <property type="protein sequence ID" value="MBD7917298.1"/>
    <property type="molecule type" value="Genomic_DNA"/>
</dbReference>
<dbReference type="SUPFAM" id="SSF52833">
    <property type="entry name" value="Thioredoxin-like"/>
    <property type="match status" value="1"/>
</dbReference>
<sequence>MPTNDPRPTKTQRRDDARAKALQMRQEQERKAKRTRLIAIGGLLAAVLVLGAVVFVIVRQGQANAEAYGDVVFAGGTENTLVPAFDDIDTPDAADETGGIPISAAGVGEAGGEDDVVVEVYFDFMCPWCGKFDAANSGELDALAAEDGITVVYKNIAFLDGNSQGTFYSTRAANAAAAVAAEDPEHYTAFVTALYANQPEEGTAGLKDARIAEIALEVGVPQAVVDTFTETVDGTYEVATSEDEKESREGTWRRYAPFVAATTQQAAADLGGLSTPTVLIDGEKWEGGDLYSTGPLTQAVLDAVAAKG</sequence>
<feature type="transmembrane region" description="Helical" evidence="6">
    <location>
        <begin position="37"/>
        <end position="58"/>
    </location>
</feature>
<feature type="domain" description="Thioredoxin-like fold" evidence="7">
    <location>
        <begin position="115"/>
        <end position="286"/>
    </location>
</feature>